<organism evidence="1 2">
    <name type="scientific">Mycoplasmopsis bovirhinis</name>
    <dbReference type="NCBI Taxonomy" id="29553"/>
    <lineage>
        <taxon>Bacteria</taxon>
        <taxon>Bacillati</taxon>
        <taxon>Mycoplasmatota</taxon>
        <taxon>Mycoplasmoidales</taxon>
        <taxon>Metamycoplasmataceae</taxon>
        <taxon>Mycoplasmopsis</taxon>
    </lineage>
</organism>
<evidence type="ECO:0000313" key="2">
    <source>
        <dbReference type="Proteomes" id="UP000289952"/>
    </source>
</evidence>
<dbReference type="AlphaFoldDB" id="A0A449ACE1"/>
<dbReference type="Proteomes" id="UP000289952">
    <property type="component" value="Chromosome"/>
</dbReference>
<dbReference type="EMBL" id="LR214972">
    <property type="protein sequence ID" value="VEU62665.1"/>
    <property type="molecule type" value="Genomic_DNA"/>
</dbReference>
<keyword evidence="2" id="KW-1185">Reference proteome</keyword>
<evidence type="ECO:0000313" key="1">
    <source>
        <dbReference type="EMBL" id="VEU62665.1"/>
    </source>
</evidence>
<reference evidence="1 2" key="1">
    <citation type="submission" date="2019-01" db="EMBL/GenBank/DDBJ databases">
        <authorList>
            <consortium name="Pathogen Informatics"/>
        </authorList>
    </citation>
    <scope>NUCLEOTIDE SEQUENCE [LARGE SCALE GENOMIC DNA]</scope>
    <source>
        <strain evidence="1 2">NCTC10118</strain>
    </source>
</reference>
<name>A0A449ACE1_9BACT</name>
<sequence length="70" mass="8099">MLLNGNVTCKIFCMWHFHLIDSDSIKLNILINEMIKPEPDVVPGYRIWSVFSLPKNKNVIIQINGKDITE</sequence>
<accession>A0A449ACE1</accession>
<protein>
    <submittedName>
        <fullName evidence="1">Uncharacterized protein</fullName>
    </submittedName>
</protein>
<proteinExistence type="predicted"/>
<gene>
    <name evidence="1" type="ORF">NCTC10118_00093</name>
</gene>